<evidence type="ECO:0000313" key="2">
    <source>
        <dbReference type="EMBL" id="KIL35593.1"/>
    </source>
</evidence>
<accession>A0ABR5A3G0</accession>
<protein>
    <submittedName>
        <fullName evidence="2">Tail collar protein</fullName>
    </submittedName>
</protein>
<evidence type="ECO:0000259" key="1">
    <source>
        <dbReference type="Pfam" id="PF07484"/>
    </source>
</evidence>
<feature type="domain" description="Phage tail collar" evidence="1">
    <location>
        <begin position="7"/>
        <end position="63"/>
    </location>
</feature>
<dbReference type="EMBL" id="JXAL01000019">
    <property type="protein sequence ID" value="KIL35593.1"/>
    <property type="molecule type" value="Genomic_DNA"/>
</dbReference>
<organism evidence="2 3">
    <name type="scientific">Cohnella kolymensis</name>
    <dbReference type="NCBI Taxonomy" id="1590652"/>
    <lineage>
        <taxon>Bacteria</taxon>
        <taxon>Bacillati</taxon>
        <taxon>Bacillota</taxon>
        <taxon>Bacilli</taxon>
        <taxon>Bacillales</taxon>
        <taxon>Paenibacillaceae</taxon>
        <taxon>Cohnella</taxon>
    </lineage>
</organism>
<gene>
    <name evidence="2" type="ORF">SD71_12645</name>
</gene>
<evidence type="ECO:0000313" key="3">
    <source>
        <dbReference type="Proteomes" id="UP000054526"/>
    </source>
</evidence>
<name>A0ABR5A3G0_9BACL</name>
<keyword evidence="3" id="KW-1185">Reference proteome</keyword>
<reference evidence="2 3" key="1">
    <citation type="submission" date="2014-12" db="EMBL/GenBank/DDBJ databases">
        <title>Draft genome sequence of Cohnella kolymensis strain B-2846.</title>
        <authorList>
            <person name="Karlyshev A.V."/>
            <person name="Kudryashova E.B."/>
        </authorList>
    </citation>
    <scope>NUCLEOTIDE SEQUENCE [LARGE SCALE GENOMIC DNA]</scope>
    <source>
        <strain evidence="2 3">VKM B-2846</strain>
    </source>
</reference>
<dbReference type="Gene3D" id="3.90.1340.10">
    <property type="entry name" value="Phage tail collar domain"/>
    <property type="match status" value="1"/>
</dbReference>
<dbReference type="Proteomes" id="UP000054526">
    <property type="component" value="Unassembled WGS sequence"/>
</dbReference>
<proteinExistence type="predicted"/>
<dbReference type="InterPro" id="IPR011083">
    <property type="entry name" value="Phage_tail_collar_dom"/>
</dbReference>
<dbReference type="InterPro" id="IPR037053">
    <property type="entry name" value="Phage_tail_collar_dom_sf"/>
</dbReference>
<dbReference type="Pfam" id="PF07484">
    <property type="entry name" value="Collar"/>
    <property type="match status" value="1"/>
</dbReference>
<sequence>MSEPFLGQIQAFPYGFVPRGWAACNGQLLQINTNQALFSLLGNIYGGDGRTNFALPDLRGRVPVHADNSVPLGRAFGEEAHTLTVNEIPAHNHLISANTSGSTSSKPSGNVWGVTPDTASSYTTSANTQMSPAALANSGGSQAHSNMQPYLVLTYCIALTGIFPSRN</sequence>
<dbReference type="RefSeq" id="WP_041063782.1">
    <property type="nucleotide sequence ID" value="NZ_JXAL01000019.1"/>
</dbReference>
<dbReference type="SUPFAM" id="SSF88874">
    <property type="entry name" value="Receptor-binding domain of short tail fibre protein gp12"/>
    <property type="match status" value="1"/>
</dbReference>
<comment type="caution">
    <text evidence="2">The sequence shown here is derived from an EMBL/GenBank/DDBJ whole genome shotgun (WGS) entry which is preliminary data.</text>
</comment>